<dbReference type="OrthoDB" id="3782109at2759"/>
<sequence>MDSLKFQVGTMKFLGMERQFSIANQEKAITHTFEYKDQLVSLVLDVHFFGLTTIASPTSKQDVLLDIVAVTGLAGHALGSWKERGGDFYEQLEKIRWNPSAL</sequence>
<keyword evidence="2" id="KW-1185">Reference proteome</keyword>
<reference evidence="1" key="1">
    <citation type="journal article" date="2020" name="Stud. Mycol.">
        <title>101 Dothideomycetes genomes: a test case for predicting lifestyles and emergence of pathogens.</title>
        <authorList>
            <person name="Haridas S."/>
            <person name="Albert R."/>
            <person name="Binder M."/>
            <person name="Bloem J."/>
            <person name="Labutti K."/>
            <person name="Salamov A."/>
            <person name="Andreopoulos B."/>
            <person name="Baker S."/>
            <person name="Barry K."/>
            <person name="Bills G."/>
            <person name="Bluhm B."/>
            <person name="Cannon C."/>
            <person name="Castanera R."/>
            <person name="Culley D."/>
            <person name="Daum C."/>
            <person name="Ezra D."/>
            <person name="Gonzalez J."/>
            <person name="Henrissat B."/>
            <person name="Kuo A."/>
            <person name="Liang C."/>
            <person name="Lipzen A."/>
            <person name="Lutzoni F."/>
            <person name="Magnuson J."/>
            <person name="Mondo S."/>
            <person name="Nolan M."/>
            <person name="Ohm R."/>
            <person name="Pangilinan J."/>
            <person name="Park H.-J."/>
            <person name="Ramirez L."/>
            <person name="Alfaro M."/>
            <person name="Sun H."/>
            <person name="Tritt A."/>
            <person name="Yoshinaga Y."/>
            <person name="Zwiers L.-H."/>
            <person name="Turgeon B."/>
            <person name="Goodwin S."/>
            <person name="Spatafora J."/>
            <person name="Crous P."/>
            <person name="Grigoriev I."/>
        </authorList>
    </citation>
    <scope>NUCLEOTIDE SEQUENCE</scope>
    <source>
        <strain evidence="1">ATCC 16933</strain>
    </source>
</reference>
<gene>
    <name evidence="1" type="ORF">BDY21DRAFT_365519</name>
</gene>
<dbReference type="Proteomes" id="UP000799766">
    <property type="component" value="Unassembled WGS sequence"/>
</dbReference>
<dbReference type="EMBL" id="MU001687">
    <property type="protein sequence ID" value="KAF2455306.1"/>
    <property type="molecule type" value="Genomic_DNA"/>
</dbReference>
<evidence type="ECO:0000313" key="1">
    <source>
        <dbReference type="EMBL" id="KAF2455306.1"/>
    </source>
</evidence>
<proteinExistence type="predicted"/>
<protein>
    <submittedName>
        <fullName evidence="1">Uncharacterized protein</fullName>
    </submittedName>
</protein>
<organism evidence="1 2">
    <name type="scientific">Lineolata rhizophorae</name>
    <dbReference type="NCBI Taxonomy" id="578093"/>
    <lineage>
        <taxon>Eukaryota</taxon>
        <taxon>Fungi</taxon>
        <taxon>Dikarya</taxon>
        <taxon>Ascomycota</taxon>
        <taxon>Pezizomycotina</taxon>
        <taxon>Dothideomycetes</taxon>
        <taxon>Dothideomycetes incertae sedis</taxon>
        <taxon>Lineolatales</taxon>
        <taxon>Lineolataceae</taxon>
        <taxon>Lineolata</taxon>
    </lineage>
</organism>
<accession>A0A6A6NU85</accession>
<name>A0A6A6NU85_9PEZI</name>
<dbReference type="AlphaFoldDB" id="A0A6A6NU85"/>
<evidence type="ECO:0000313" key="2">
    <source>
        <dbReference type="Proteomes" id="UP000799766"/>
    </source>
</evidence>